<dbReference type="InterPro" id="IPR043504">
    <property type="entry name" value="Peptidase_S1_PA_chymotrypsin"/>
</dbReference>
<evidence type="ECO:0000256" key="4">
    <source>
        <dbReference type="ARBA" id="ARBA00022801"/>
    </source>
</evidence>
<comment type="caution">
    <text evidence="8">The sequence shown here is derived from an EMBL/GenBank/DDBJ whole genome shotgun (WGS) entry which is preliminary data.</text>
</comment>
<dbReference type="Gene3D" id="2.40.10.10">
    <property type="entry name" value="Trypsin-like serine proteases"/>
    <property type="match status" value="1"/>
</dbReference>
<organism evidence="8 9">
    <name type="scientific">Paramuricea clavata</name>
    <name type="common">Red gorgonian</name>
    <name type="synonym">Violescent sea-whip</name>
    <dbReference type="NCBI Taxonomy" id="317549"/>
    <lineage>
        <taxon>Eukaryota</taxon>
        <taxon>Metazoa</taxon>
        <taxon>Cnidaria</taxon>
        <taxon>Anthozoa</taxon>
        <taxon>Octocorallia</taxon>
        <taxon>Malacalcyonacea</taxon>
        <taxon>Plexauridae</taxon>
        <taxon>Paramuricea</taxon>
    </lineage>
</organism>
<evidence type="ECO:0000256" key="5">
    <source>
        <dbReference type="ARBA" id="ARBA00022825"/>
    </source>
</evidence>
<evidence type="ECO:0000313" key="9">
    <source>
        <dbReference type="Proteomes" id="UP001152795"/>
    </source>
</evidence>
<dbReference type="GO" id="GO:0006508">
    <property type="term" value="P:proteolysis"/>
    <property type="evidence" value="ECO:0007669"/>
    <property type="project" value="UniProtKB-KW"/>
</dbReference>
<evidence type="ECO:0000256" key="1">
    <source>
        <dbReference type="ARBA" id="ARBA00008764"/>
    </source>
</evidence>
<proteinExistence type="inferred from homology"/>
<accession>A0A6S7LND3</accession>
<dbReference type="EMBL" id="CACRXK020024993">
    <property type="protein sequence ID" value="CAB4039132.1"/>
    <property type="molecule type" value="Genomic_DNA"/>
</dbReference>
<evidence type="ECO:0000313" key="8">
    <source>
        <dbReference type="EMBL" id="CAB4039132.1"/>
    </source>
</evidence>
<keyword evidence="4 6" id="KW-0378">Hydrolase</keyword>
<dbReference type="InterPro" id="IPR008256">
    <property type="entry name" value="Peptidase_S1B"/>
</dbReference>
<dbReference type="AlphaFoldDB" id="A0A6S7LND3"/>
<dbReference type="SUPFAM" id="SSF50494">
    <property type="entry name" value="Trypsin-like serine proteases"/>
    <property type="match status" value="1"/>
</dbReference>
<sequence>MERRDKPQSIIGTDERQSSKSYARSITVTFPGEDRIEIGPEDLYAPPEFTQNGSEDHDYGLILLPGPGNCDEGFGWSTILADSDLNNRVVTVCGYPADKPDRTMWITGRKICRFTANKIFYETDTVGGESGSPAYTWYNGYWTVLGVHGYGAMRDGTNSAPRFTVQMITRFLQRMNCLDPKSLMSVQFPNVYIRCDGRGVVEPQAAGAACAGTGNCQYTPPSRWESYYIIPVEMRPSSAQEFVHTVALENAEFRNVYIRLDGAGMNSSQGPGGGVVNCQASVSAYESFVVQDVQNGSMSFRSVQFRNCYIRMDGRGVTYPVGPGGGTVNCQYYDNFRDVSSWESFLVQDLVSTN</sequence>
<protein>
    <recommendedName>
        <fullName evidence="6">Serine protease</fullName>
        <ecNumber evidence="6">3.4.21.-</ecNumber>
    </recommendedName>
</protein>
<keyword evidence="2 6" id="KW-0645">Protease</keyword>
<dbReference type="OrthoDB" id="5971206at2759"/>
<reference evidence="8" key="1">
    <citation type="submission" date="2020-04" db="EMBL/GenBank/DDBJ databases">
        <authorList>
            <person name="Alioto T."/>
            <person name="Alioto T."/>
            <person name="Gomez Garrido J."/>
        </authorList>
    </citation>
    <scope>NUCLEOTIDE SEQUENCE</scope>
    <source>
        <strain evidence="8">A484AB</strain>
    </source>
</reference>
<keyword evidence="9" id="KW-1185">Reference proteome</keyword>
<keyword evidence="5 6" id="KW-0720">Serine protease</keyword>
<name>A0A6S7LND3_PARCT</name>
<evidence type="ECO:0000256" key="2">
    <source>
        <dbReference type="ARBA" id="ARBA00022670"/>
    </source>
</evidence>
<gene>
    <name evidence="8" type="ORF">PACLA_8A069669</name>
</gene>
<dbReference type="InterPro" id="IPR009003">
    <property type="entry name" value="Peptidase_S1_PA"/>
</dbReference>
<feature type="region of interest" description="Disordered" evidence="7">
    <location>
        <begin position="1"/>
        <end position="23"/>
    </location>
</feature>
<evidence type="ECO:0000256" key="7">
    <source>
        <dbReference type="SAM" id="MobiDB-lite"/>
    </source>
</evidence>
<evidence type="ECO:0000256" key="3">
    <source>
        <dbReference type="ARBA" id="ARBA00022729"/>
    </source>
</evidence>
<keyword evidence="3" id="KW-0732">Signal</keyword>
<dbReference type="Proteomes" id="UP001152795">
    <property type="component" value="Unassembled WGS sequence"/>
</dbReference>
<dbReference type="PRINTS" id="PR00839">
    <property type="entry name" value="V8PROTEASE"/>
</dbReference>
<evidence type="ECO:0000256" key="6">
    <source>
        <dbReference type="RuleBase" id="RU004296"/>
    </source>
</evidence>
<feature type="compositionally biased region" description="Basic and acidic residues" evidence="7">
    <location>
        <begin position="1"/>
        <end position="18"/>
    </location>
</feature>
<dbReference type="GO" id="GO:0008236">
    <property type="term" value="F:serine-type peptidase activity"/>
    <property type="evidence" value="ECO:0007669"/>
    <property type="project" value="UniProtKB-KW"/>
</dbReference>
<dbReference type="EC" id="3.4.21.-" evidence="6"/>
<comment type="similarity">
    <text evidence="1 6">Belongs to the peptidase S1B family.</text>
</comment>